<organism evidence="1 2">
    <name type="scientific">Robbsia andropogonis</name>
    <dbReference type="NCBI Taxonomy" id="28092"/>
    <lineage>
        <taxon>Bacteria</taxon>
        <taxon>Pseudomonadati</taxon>
        <taxon>Pseudomonadota</taxon>
        <taxon>Betaproteobacteria</taxon>
        <taxon>Burkholderiales</taxon>
        <taxon>Burkholderiaceae</taxon>
        <taxon>Robbsia</taxon>
    </lineage>
</organism>
<dbReference type="AlphaFoldDB" id="A0A0F5JUL7"/>
<sequence length="557" mass="61564">MTHATRLIWLLVDGLSWRLVELRAGKRTHSTLTRSLRAHAPRRAIPLAPLAPNCQTPPSLFSIFSGVNAQRHGLTGYLLPAPLPGDPLRVVNTFAVWPRDIPMIWDRWAEAQTRFRLCAIPFTQPDRLGEALLGQTRVYEGLTVSPEVISNGERLFMLPLGLDFLVEARQDGVMLQGVSPDGAISQWIALDRTEHLPISAHVRHGNAFPAVAVRAVRIEGEIKLISFGYCTVDARGLPDEIGTSATAPRAYIIGDPAQLYKDNRLGRRLDDGGDGNAERLLLTLMREVHNSFAADIIAAVRADDAECVIGYYPVIDLLSHHLLKYLDPCRAELPASGICEVLFDMALDWVDELIDHCVAAAPQSVRCIAHSDHGMTPVHDDLFPNSFFEQSGWLTYDENGRPDLAASAALFHPAENGLVLFNESRLSKQGIDPDIVTARWRAALPPRLRDGWNMFDGIDTTPPAHGWSARHYWQAPPGTRLRTARSAHLLQPSRKGGDHAVWSNNAWLQGILVDVGSDSVSLPDQAALALPDIAALVSQPFINHLSERHPVRWQEKI</sequence>
<evidence type="ECO:0000313" key="2">
    <source>
        <dbReference type="Proteomes" id="UP000033618"/>
    </source>
</evidence>
<dbReference type="RefSeq" id="WP_046154167.1">
    <property type="nucleotide sequence ID" value="NZ_CADFGU010000003.1"/>
</dbReference>
<comment type="caution">
    <text evidence="1">The sequence shown here is derived from an EMBL/GenBank/DDBJ whole genome shotgun (WGS) entry which is preliminary data.</text>
</comment>
<evidence type="ECO:0008006" key="3">
    <source>
        <dbReference type="Google" id="ProtNLM"/>
    </source>
</evidence>
<reference evidence="1 2" key="1">
    <citation type="submission" date="2015-03" db="EMBL/GenBank/DDBJ databases">
        <title>Draft Genome Sequence of Burkholderia andropogonis type strain ICMP2807, isolated from Sorghum bicolor.</title>
        <authorList>
            <person name="Lopes-Santos L."/>
            <person name="Castro D.B."/>
            <person name="Ottoboni L.M."/>
            <person name="Park D."/>
            <person name="Weirc B.S."/>
            <person name="Destefano S.A."/>
        </authorList>
    </citation>
    <scope>NUCLEOTIDE SEQUENCE [LARGE SCALE GENOMIC DNA]</scope>
    <source>
        <strain evidence="1 2">ICMP2807</strain>
    </source>
</reference>
<dbReference type="Gene3D" id="3.40.720.10">
    <property type="entry name" value="Alkaline Phosphatase, subunit A"/>
    <property type="match status" value="1"/>
</dbReference>
<dbReference type="Proteomes" id="UP000033618">
    <property type="component" value="Unassembled WGS sequence"/>
</dbReference>
<dbReference type="Pfam" id="PF01663">
    <property type="entry name" value="Phosphodiest"/>
    <property type="match status" value="1"/>
</dbReference>
<dbReference type="STRING" id="28092.WM40_23665"/>
<gene>
    <name evidence="1" type="ORF">WM40_23665</name>
</gene>
<name>A0A0F5JUL7_9BURK</name>
<keyword evidence="2" id="KW-1185">Reference proteome</keyword>
<accession>A0A0F5JUL7</accession>
<dbReference type="InterPro" id="IPR002591">
    <property type="entry name" value="Phosphodiest/P_Trfase"/>
</dbReference>
<dbReference type="EMBL" id="LAQU01000047">
    <property type="protein sequence ID" value="KKB61365.1"/>
    <property type="molecule type" value="Genomic_DNA"/>
</dbReference>
<dbReference type="InterPro" id="IPR017850">
    <property type="entry name" value="Alkaline_phosphatase_core_sf"/>
</dbReference>
<evidence type="ECO:0000313" key="1">
    <source>
        <dbReference type="EMBL" id="KKB61365.1"/>
    </source>
</evidence>
<dbReference type="SUPFAM" id="SSF53649">
    <property type="entry name" value="Alkaline phosphatase-like"/>
    <property type="match status" value="1"/>
</dbReference>
<proteinExistence type="predicted"/>
<protein>
    <recommendedName>
        <fullName evidence="3">Nucleotide pyrophosphatase</fullName>
    </recommendedName>
</protein>
<dbReference type="OrthoDB" id="8911695at2"/>
<dbReference type="PATRIC" id="fig|28092.6.peg.5567"/>